<proteinExistence type="predicted"/>
<evidence type="ECO:0000313" key="2">
    <source>
        <dbReference type="Proteomes" id="UP001242010"/>
    </source>
</evidence>
<gene>
    <name evidence="1" type="ORF">GETHOR_06450</name>
</gene>
<dbReference type="RefSeq" id="WP_286355180.1">
    <property type="nucleotide sequence ID" value="NZ_AP027079.1"/>
</dbReference>
<protein>
    <submittedName>
        <fullName evidence="1">Uncharacterized protein</fullName>
    </submittedName>
</protein>
<reference evidence="2" key="1">
    <citation type="journal article" date="2023" name="Int. J. Syst. Evol. Microbiol.">
        <title>Mesoterricola silvestris gen. nov., sp. nov., Mesoterricola sediminis sp. nov., Geothrix oryzae sp. nov., Geothrix edaphica sp. nov., Geothrix rubra sp. nov., and Geothrix limicola sp. nov., six novel members of Acidobacteriota isolated from soils.</title>
        <authorList>
            <person name="Itoh H."/>
            <person name="Sugisawa Y."/>
            <person name="Mise K."/>
            <person name="Xu Z."/>
            <person name="Kuniyasu M."/>
            <person name="Ushijima N."/>
            <person name="Kawano K."/>
            <person name="Kobayashi E."/>
            <person name="Shiratori Y."/>
            <person name="Masuda Y."/>
            <person name="Senoo K."/>
        </authorList>
    </citation>
    <scope>NUCLEOTIDE SEQUENCE [LARGE SCALE GENOMIC DNA]</scope>
    <source>
        <strain evidence="2">Red222</strain>
    </source>
</reference>
<dbReference type="EMBL" id="AP027079">
    <property type="protein sequence ID" value="BDU68544.1"/>
    <property type="molecule type" value="Genomic_DNA"/>
</dbReference>
<dbReference type="Proteomes" id="UP001242010">
    <property type="component" value="Chromosome"/>
</dbReference>
<organism evidence="1 2">
    <name type="scientific">Geothrix oryzae</name>
    <dbReference type="NCBI Taxonomy" id="2927975"/>
    <lineage>
        <taxon>Bacteria</taxon>
        <taxon>Pseudomonadati</taxon>
        <taxon>Acidobacteriota</taxon>
        <taxon>Holophagae</taxon>
        <taxon>Holophagales</taxon>
        <taxon>Holophagaceae</taxon>
        <taxon>Geothrix</taxon>
    </lineage>
</organism>
<sequence>MVLLAMASARAQGLEPPPREPAWWVPRTELRLRLDRITEADQGGVERVSSQLRVRWEGQGAGGWEPFTYAGGFRSALGSDGNRLNPRRWDQQPSNGTQLDVARIGIAGRSERTFGEAHLGFQENRLIAPEALWDRDLRFLGLGLRAGLRDREGWIPELGLRMAAGRVRTLQGGNLDLTAGQIVLKLETGPVSWIAHGGRWEITWDRGFARTRPVPGHAAEPRQRLQLDAYGASATWNAGLPVEVRAFGQRNRETGEPGAETQFLVGSLERPFWPRLSVTWQRLSRTGTLYPVNGDQWWFYWNARGHRYEIALPLRDRWFVALVFLRHQDYGEPYSAERRMVTVTKRFPMD</sequence>
<evidence type="ECO:0000313" key="1">
    <source>
        <dbReference type="EMBL" id="BDU68544.1"/>
    </source>
</evidence>
<name>A0ABM8DNQ2_9BACT</name>
<keyword evidence="2" id="KW-1185">Reference proteome</keyword>
<accession>A0ABM8DNQ2</accession>